<evidence type="ECO:0000259" key="1">
    <source>
        <dbReference type="Pfam" id="PF08752"/>
    </source>
</evidence>
<dbReference type="InterPro" id="IPR009028">
    <property type="entry name" value="Coatomer/calthrin_app_sub_C"/>
</dbReference>
<dbReference type="OrthoDB" id="1074925at2759"/>
<dbReference type="SUPFAM" id="SSF55711">
    <property type="entry name" value="Subdomain of clathrin and coatomer appendage domain"/>
    <property type="match status" value="1"/>
</dbReference>
<dbReference type="Proteomes" id="UP000053660">
    <property type="component" value="Unassembled WGS sequence"/>
</dbReference>
<organism evidence="3 4">
    <name type="scientific">Oesophagostomum dentatum</name>
    <name type="common">Nodular worm</name>
    <dbReference type="NCBI Taxonomy" id="61180"/>
    <lineage>
        <taxon>Eukaryota</taxon>
        <taxon>Metazoa</taxon>
        <taxon>Ecdysozoa</taxon>
        <taxon>Nematoda</taxon>
        <taxon>Chromadorea</taxon>
        <taxon>Rhabditida</taxon>
        <taxon>Rhabditina</taxon>
        <taxon>Rhabditomorpha</taxon>
        <taxon>Strongyloidea</taxon>
        <taxon>Strongylidae</taxon>
        <taxon>Oesophagostomum</taxon>
    </lineage>
</organism>
<dbReference type="GO" id="GO:0005198">
    <property type="term" value="F:structural molecule activity"/>
    <property type="evidence" value="ECO:0007669"/>
    <property type="project" value="InterPro"/>
</dbReference>
<accession>A0A0B1RZT4</accession>
<protein>
    <submittedName>
        <fullName evidence="3">Coatomer gamma subunit appendage domain protein</fullName>
    </submittedName>
</protein>
<dbReference type="GO" id="GO:0009306">
    <property type="term" value="P:protein secretion"/>
    <property type="evidence" value="ECO:0007669"/>
    <property type="project" value="TreeGrafter"/>
</dbReference>
<keyword evidence="4" id="KW-1185">Reference proteome</keyword>
<evidence type="ECO:0000313" key="4">
    <source>
        <dbReference type="Proteomes" id="UP000053660"/>
    </source>
</evidence>
<feature type="domain" description="Coatomer subunit gamma C-terminal" evidence="2">
    <location>
        <begin position="85"/>
        <end position="186"/>
    </location>
</feature>
<dbReference type="GO" id="GO:0006886">
    <property type="term" value="P:intracellular protein transport"/>
    <property type="evidence" value="ECO:0007669"/>
    <property type="project" value="InterPro"/>
</dbReference>
<dbReference type="PANTHER" id="PTHR10261">
    <property type="entry name" value="COATOMER SUBUNIT GAMMA"/>
    <property type="match status" value="1"/>
</dbReference>
<feature type="domain" description="Coatomer gamma subunit appendage Ig-like subdomain" evidence="1">
    <location>
        <begin position="10"/>
        <end position="83"/>
    </location>
</feature>
<gene>
    <name evidence="3" type="ORF">OESDEN_23885</name>
</gene>
<dbReference type="GO" id="GO:0006888">
    <property type="term" value="P:endoplasmic reticulum to Golgi vesicle-mediated transport"/>
    <property type="evidence" value="ECO:0007669"/>
    <property type="project" value="TreeGrafter"/>
</dbReference>
<dbReference type="InterPro" id="IPR037067">
    <property type="entry name" value="Coatomer_gsu_app_sf"/>
</dbReference>
<dbReference type="EMBL" id="KN611698">
    <property type="protein sequence ID" value="KHJ76495.1"/>
    <property type="molecule type" value="Genomic_DNA"/>
</dbReference>
<dbReference type="GO" id="GO:0030126">
    <property type="term" value="C:COPI vesicle coat"/>
    <property type="evidence" value="ECO:0007669"/>
    <property type="project" value="InterPro"/>
</dbReference>
<evidence type="ECO:0000259" key="2">
    <source>
        <dbReference type="Pfam" id="PF16381"/>
    </source>
</evidence>
<dbReference type="Pfam" id="PF08752">
    <property type="entry name" value="COP-gamma_platf"/>
    <property type="match status" value="1"/>
</dbReference>
<proteinExistence type="predicted"/>
<dbReference type="AlphaFoldDB" id="A0A0B1RZT4"/>
<dbReference type="GO" id="GO:0006891">
    <property type="term" value="P:intra-Golgi vesicle-mediated transport"/>
    <property type="evidence" value="ECO:0007669"/>
    <property type="project" value="TreeGrafter"/>
</dbReference>
<dbReference type="GO" id="GO:0072384">
    <property type="term" value="P:organelle transport along microtubule"/>
    <property type="evidence" value="ECO:0007669"/>
    <property type="project" value="TreeGrafter"/>
</dbReference>
<evidence type="ECO:0000313" key="3">
    <source>
        <dbReference type="EMBL" id="KHJ76495.1"/>
    </source>
</evidence>
<dbReference type="GO" id="GO:0005793">
    <property type="term" value="C:endoplasmic reticulum-Golgi intermediate compartment"/>
    <property type="evidence" value="ECO:0007669"/>
    <property type="project" value="TreeGrafter"/>
</dbReference>
<dbReference type="PANTHER" id="PTHR10261:SF0">
    <property type="entry name" value="COATOMER SUBUNIT GAMMA-2"/>
    <property type="match status" value="1"/>
</dbReference>
<dbReference type="InterPro" id="IPR012295">
    <property type="entry name" value="TBP_dom_sf"/>
</dbReference>
<name>A0A0B1RZT4_OESDE</name>
<dbReference type="FunFam" id="3.30.310.10:FF:000011">
    <property type="entry name" value="Coatomer subunit gamma"/>
    <property type="match status" value="1"/>
</dbReference>
<dbReference type="InterPro" id="IPR013041">
    <property type="entry name" value="Clathrin_app_Ig-like_sf"/>
</dbReference>
<dbReference type="InterPro" id="IPR013040">
    <property type="entry name" value="Coatomer_gsu_app_Ig-like_dom"/>
</dbReference>
<dbReference type="GO" id="GO:0005783">
    <property type="term" value="C:endoplasmic reticulum"/>
    <property type="evidence" value="ECO:0007669"/>
    <property type="project" value="TreeGrafter"/>
</dbReference>
<dbReference type="InterPro" id="IPR017106">
    <property type="entry name" value="Coatomer_gsu"/>
</dbReference>
<dbReference type="InterPro" id="IPR032154">
    <property type="entry name" value="Coatomer_g_Cpla"/>
</dbReference>
<reference evidence="3 4" key="1">
    <citation type="submission" date="2014-03" db="EMBL/GenBank/DDBJ databases">
        <title>Draft genome of the hookworm Oesophagostomum dentatum.</title>
        <authorList>
            <person name="Mitreva M."/>
        </authorList>
    </citation>
    <scope>NUCLEOTIDE SEQUENCE [LARGE SCALE GENOMIC DNA]</scope>
    <source>
        <strain evidence="3 4">OD-Hann</strain>
    </source>
</reference>
<sequence length="186" mass="20249">SLSNLEDADGEWSVAHTIPIAKLPYNETKPTYVMMEFPDSGSVTGTFAATLKFNVKDVDPTTGEPESDDTYEDSYVLEELELTVGDLVAPIVKQNFAASWEAMDGVKTVDETFTLTTVTTLAEAIKKVAELLGMAPCERSDRVPEGKTQHSTMLAGVFRGGFEVLARLNVAIDPVDKSVNMNILVR</sequence>
<dbReference type="GO" id="GO:0000139">
    <property type="term" value="C:Golgi membrane"/>
    <property type="evidence" value="ECO:0007669"/>
    <property type="project" value="TreeGrafter"/>
</dbReference>
<dbReference type="Gene3D" id="2.60.40.1480">
    <property type="entry name" value="Coatomer, gamma subunit, appendage domain"/>
    <property type="match status" value="1"/>
</dbReference>
<dbReference type="Gene3D" id="3.30.310.10">
    <property type="entry name" value="TATA-Binding Protein"/>
    <property type="match status" value="1"/>
</dbReference>
<feature type="non-terminal residue" evidence="3">
    <location>
        <position position="1"/>
    </location>
</feature>
<dbReference type="Pfam" id="PF16381">
    <property type="entry name" value="Coatomer_g_Cpla"/>
    <property type="match status" value="1"/>
</dbReference>
<dbReference type="SUPFAM" id="SSF49348">
    <property type="entry name" value="Clathrin adaptor appendage domain"/>
    <property type="match status" value="1"/>
</dbReference>